<comment type="caution">
    <text evidence="3">The sequence shown here is derived from an EMBL/GenBank/DDBJ whole genome shotgun (WGS) entry which is preliminary data.</text>
</comment>
<proteinExistence type="predicted"/>
<gene>
    <name evidence="3" type="ORF">CVT26_007832</name>
</gene>
<feature type="region of interest" description="Disordered" evidence="1">
    <location>
        <begin position="56"/>
        <end position="80"/>
    </location>
</feature>
<dbReference type="InParanoid" id="A0A409WT67"/>
<evidence type="ECO:0000256" key="1">
    <source>
        <dbReference type="SAM" id="MobiDB-lite"/>
    </source>
</evidence>
<keyword evidence="4" id="KW-1185">Reference proteome</keyword>
<dbReference type="Proteomes" id="UP000284706">
    <property type="component" value="Unassembled WGS sequence"/>
</dbReference>
<name>A0A409WT67_9AGAR</name>
<dbReference type="Pfam" id="PF18803">
    <property type="entry name" value="CxC2"/>
    <property type="match status" value="1"/>
</dbReference>
<reference evidence="3 4" key="1">
    <citation type="journal article" date="2018" name="Evol. Lett.">
        <title>Horizontal gene cluster transfer increased hallucinogenic mushroom diversity.</title>
        <authorList>
            <person name="Reynolds H.T."/>
            <person name="Vijayakumar V."/>
            <person name="Gluck-Thaler E."/>
            <person name="Korotkin H.B."/>
            <person name="Matheny P.B."/>
            <person name="Slot J.C."/>
        </authorList>
    </citation>
    <scope>NUCLEOTIDE SEQUENCE [LARGE SCALE GENOMIC DNA]</scope>
    <source>
        <strain evidence="3 4">SRW20</strain>
    </source>
</reference>
<feature type="non-terminal residue" evidence="3">
    <location>
        <position position="605"/>
    </location>
</feature>
<dbReference type="AlphaFoldDB" id="A0A409WT67"/>
<accession>A0A409WT67</accession>
<evidence type="ECO:0000259" key="2">
    <source>
        <dbReference type="Pfam" id="PF18803"/>
    </source>
</evidence>
<sequence length="605" mass="68891">MLRRRQAQLAAGNKKLGQNIHRYSEIQYARERSITGSTVITNSTPLPLPPPPIVYDGQTPPRTPKVDNHKDETNNAEKKTKRSELLEAFEDAMPRLLDAILKKEYDPLLGQACPFCRVPGATRTTRCYDCAHPLSCSECFISAHRYSHTHWAEVWDEKQGYFVRHDISTLRPAGYSMHLGHGGDSCPMPDSESDILFILVDVNGIHNTKLRFCHCPGAGDRVDQLLQHCLFPSTLGRPESAFTFQVLHNFHLLHLESKATKYDYMGALRRLTDNAFTREVSDLYPQFQVVTQVWAVLTATKRLGQAHGIDSILSHRPAGSLLVVCPACPDPHMNMPAEWQNTPEEFRHLNQLQITLDGNFHLNRYIKNSDPHDTSLFHGRSYFPDDDTYQEYVRKVVLKNDVDNFNCSHLEVLRKQNSSKKFKNMAVTGKVNTQCSHVFIMSSVDLQISERFANVDFALAHALRPLMKSLRKHKIFAGQDEAKISDQLRKAFDVLISYDVTCGFCVHALERFINTTEISDVADIISIARWLIPLVHIQNHNDDCMYRFASAYTPNAGHFHGETAEHFWPTSNQLGGQTRQMNAGHCHDTLIDHFGDWNFKKMVNI</sequence>
<organism evidence="3 4">
    <name type="scientific">Gymnopilus dilepis</name>
    <dbReference type="NCBI Taxonomy" id="231916"/>
    <lineage>
        <taxon>Eukaryota</taxon>
        <taxon>Fungi</taxon>
        <taxon>Dikarya</taxon>
        <taxon>Basidiomycota</taxon>
        <taxon>Agaricomycotina</taxon>
        <taxon>Agaricomycetes</taxon>
        <taxon>Agaricomycetidae</taxon>
        <taxon>Agaricales</taxon>
        <taxon>Agaricineae</taxon>
        <taxon>Hymenogastraceae</taxon>
        <taxon>Gymnopilus</taxon>
    </lineage>
</organism>
<dbReference type="STRING" id="231916.A0A409WT67"/>
<feature type="compositionally biased region" description="Basic and acidic residues" evidence="1">
    <location>
        <begin position="64"/>
        <end position="80"/>
    </location>
</feature>
<evidence type="ECO:0000313" key="3">
    <source>
        <dbReference type="EMBL" id="PPQ81725.1"/>
    </source>
</evidence>
<dbReference type="InterPro" id="IPR040521">
    <property type="entry name" value="KDZ"/>
</dbReference>
<feature type="domain" description="CxC2-like cysteine cluster KDZ transposase-associated" evidence="2">
    <location>
        <begin position="170"/>
        <end position="275"/>
    </location>
</feature>
<dbReference type="Pfam" id="PF18758">
    <property type="entry name" value="KDZ"/>
    <property type="match status" value="1"/>
</dbReference>
<dbReference type="InterPro" id="IPR041457">
    <property type="entry name" value="CxC2_KDZ-assoc"/>
</dbReference>
<evidence type="ECO:0000313" key="4">
    <source>
        <dbReference type="Proteomes" id="UP000284706"/>
    </source>
</evidence>
<dbReference type="EMBL" id="NHYE01004835">
    <property type="protein sequence ID" value="PPQ81725.1"/>
    <property type="molecule type" value="Genomic_DNA"/>
</dbReference>
<protein>
    <recommendedName>
        <fullName evidence="2">CxC2-like cysteine cluster KDZ transposase-associated domain-containing protein</fullName>
    </recommendedName>
</protein>
<dbReference type="OrthoDB" id="3056576at2759"/>